<comment type="caution">
    <text evidence="2">The sequence shown here is derived from an EMBL/GenBank/DDBJ whole genome shotgun (WGS) entry which is preliminary data.</text>
</comment>
<sequence length="114" mass="12821">MTEPAGPATEIVDSYGMTAERAFADLWSRETLTLRERRLLLLGLLVGQGIDDQVELQLDAALRTGDLDEAELRELVVFLTHYAGWTRGTRLGKQVEDLIELVRRDRSGRRGRPG</sequence>
<dbReference type="PANTHER" id="PTHR33570">
    <property type="entry name" value="4-CARBOXYMUCONOLACTONE DECARBOXYLASE FAMILY PROTEIN"/>
    <property type="match status" value="1"/>
</dbReference>
<dbReference type="RefSeq" id="WP_148030513.1">
    <property type="nucleotide sequence ID" value="NZ_BAABFD010000001.1"/>
</dbReference>
<evidence type="ECO:0000313" key="2">
    <source>
        <dbReference type="EMBL" id="MDA0639351.1"/>
    </source>
</evidence>
<dbReference type="InterPro" id="IPR029032">
    <property type="entry name" value="AhpD-like"/>
</dbReference>
<keyword evidence="3" id="KW-1185">Reference proteome</keyword>
<dbReference type="EMBL" id="JAPNUD010000003">
    <property type="protein sequence ID" value="MDA0639351.1"/>
    <property type="molecule type" value="Genomic_DNA"/>
</dbReference>
<dbReference type="PANTHER" id="PTHR33570:SF2">
    <property type="entry name" value="CARBOXYMUCONOLACTONE DECARBOXYLASE-LIKE DOMAIN-CONTAINING PROTEIN"/>
    <property type="match status" value="1"/>
</dbReference>
<gene>
    <name evidence="2" type="ORF">OUY24_01815</name>
</gene>
<dbReference type="SUPFAM" id="SSF69118">
    <property type="entry name" value="AhpD-like"/>
    <property type="match status" value="1"/>
</dbReference>
<accession>A0ABT4SQ24</accession>
<protein>
    <submittedName>
        <fullName evidence="2">Carboxymuconolactone decarboxylase family protein</fullName>
    </submittedName>
</protein>
<dbReference type="Gene3D" id="1.20.1290.10">
    <property type="entry name" value="AhpD-like"/>
    <property type="match status" value="1"/>
</dbReference>
<feature type="domain" description="Carboxymuconolactone decarboxylase-like" evidence="1">
    <location>
        <begin position="17"/>
        <end position="87"/>
    </location>
</feature>
<dbReference type="InterPro" id="IPR052512">
    <property type="entry name" value="4CMD/NDH-1_regulator"/>
</dbReference>
<name>A0ABT4SQ24_9ACTN</name>
<proteinExistence type="predicted"/>
<reference evidence="2 3" key="1">
    <citation type="submission" date="2022-11" db="EMBL/GenBank/DDBJ databases">
        <title>Nonomuraea corallina sp. nov., a new species of the genus Nonomuraea isolated from sea side sediment in Thai sea.</title>
        <authorList>
            <person name="Ngamcharungchit C."/>
            <person name="Matsumoto A."/>
            <person name="Suriyachadkun C."/>
            <person name="Panbangred W."/>
            <person name="Inahashi Y."/>
            <person name="Intra B."/>
        </authorList>
    </citation>
    <scope>NUCLEOTIDE SEQUENCE [LARGE SCALE GENOMIC DNA]</scope>
    <source>
        <strain evidence="2 3">DSM 43553</strain>
    </source>
</reference>
<organism evidence="2 3">
    <name type="scientific">Nonomuraea ferruginea</name>
    <dbReference type="NCBI Taxonomy" id="46174"/>
    <lineage>
        <taxon>Bacteria</taxon>
        <taxon>Bacillati</taxon>
        <taxon>Actinomycetota</taxon>
        <taxon>Actinomycetes</taxon>
        <taxon>Streptosporangiales</taxon>
        <taxon>Streptosporangiaceae</taxon>
        <taxon>Nonomuraea</taxon>
    </lineage>
</organism>
<evidence type="ECO:0000259" key="1">
    <source>
        <dbReference type="Pfam" id="PF02627"/>
    </source>
</evidence>
<evidence type="ECO:0000313" key="3">
    <source>
        <dbReference type="Proteomes" id="UP001212498"/>
    </source>
</evidence>
<dbReference type="InterPro" id="IPR003779">
    <property type="entry name" value="CMD-like"/>
</dbReference>
<dbReference type="Pfam" id="PF02627">
    <property type="entry name" value="CMD"/>
    <property type="match status" value="1"/>
</dbReference>
<dbReference type="Proteomes" id="UP001212498">
    <property type="component" value="Unassembled WGS sequence"/>
</dbReference>